<feature type="compositionally biased region" description="Acidic residues" evidence="1">
    <location>
        <begin position="151"/>
        <end position="163"/>
    </location>
</feature>
<feature type="region of interest" description="Disordered" evidence="1">
    <location>
        <begin position="91"/>
        <end position="195"/>
    </location>
</feature>
<evidence type="ECO:0000256" key="1">
    <source>
        <dbReference type="SAM" id="MobiDB-lite"/>
    </source>
</evidence>
<proteinExistence type="predicted"/>
<evidence type="ECO:0000313" key="2">
    <source>
        <dbReference type="EMBL" id="CUS07249.1"/>
    </source>
</evidence>
<dbReference type="EMBL" id="LN891228">
    <property type="protein sequence ID" value="CUS07249.1"/>
    <property type="molecule type" value="Genomic_DNA"/>
</dbReference>
<name>A0A292PIP0_9PEZI</name>
<feature type="compositionally biased region" description="Polar residues" evidence="1">
    <location>
        <begin position="101"/>
        <end position="114"/>
    </location>
</feature>
<dbReference type="Proteomes" id="UP001412239">
    <property type="component" value="Unassembled WGS sequence"/>
</dbReference>
<organism evidence="2 3">
    <name type="scientific">Tuber aestivum</name>
    <name type="common">summer truffle</name>
    <dbReference type="NCBI Taxonomy" id="59557"/>
    <lineage>
        <taxon>Eukaryota</taxon>
        <taxon>Fungi</taxon>
        <taxon>Dikarya</taxon>
        <taxon>Ascomycota</taxon>
        <taxon>Pezizomycotina</taxon>
        <taxon>Pezizomycetes</taxon>
        <taxon>Pezizales</taxon>
        <taxon>Tuberaceae</taxon>
        <taxon>Tuber</taxon>
    </lineage>
</organism>
<reference evidence="2" key="1">
    <citation type="submission" date="2015-10" db="EMBL/GenBank/DDBJ databases">
        <authorList>
            <person name="Regsiter A."/>
            <person name="william w."/>
        </authorList>
    </citation>
    <scope>NUCLEOTIDE SEQUENCE</scope>
    <source>
        <strain evidence="2">Montdore</strain>
    </source>
</reference>
<feature type="compositionally biased region" description="Basic and acidic residues" evidence="1">
    <location>
        <begin position="164"/>
        <end position="174"/>
    </location>
</feature>
<protein>
    <submittedName>
        <fullName evidence="2">Uncharacterized protein</fullName>
    </submittedName>
</protein>
<evidence type="ECO:0000313" key="3">
    <source>
        <dbReference type="Proteomes" id="UP001412239"/>
    </source>
</evidence>
<accession>A0A292PIP0</accession>
<feature type="compositionally biased region" description="Basic and acidic residues" evidence="1">
    <location>
        <begin position="91"/>
        <end position="100"/>
    </location>
</feature>
<keyword evidence="3" id="KW-1185">Reference proteome</keyword>
<gene>
    <name evidence="2" type="ORF">GSTUAT00008664001</name>
</gene>
<feature type="compositionally biased region" description="Polar residues" evidence="1">
    <location>
        <begin position="128"/>
        <end position="141"/>
    </location>
</feature>
<dbReference type="AlphaFoldDB" id="A0A292PIP0"/>
<sequence>MVAHSAATVENKHDFELLWHRHGPRGHLFMPAGYEPFAFRPGGQAGSIWNYFHEMPQDSPAIPTPANAPRDTDLLGLTFRTSETNNAHLVEGELSRDENNPNHSITYPLTSTPSNEEDEMEGWEPYGSDNSGVSSAGTTQGEEIGTKNIKDDEDDRGETQDAEAEVKSKSREVTEAETEDQSGWGGLDRYEPRAI</sequence>